<dbReference type="HOGENOM" id="CLU_051175_1_0_0"/>
<feature type="domain" description="Tyrosine-protein kinase G-rich" evidence="8">
    <location>
        <begin position="324"/>
        <end position="394"/>
    </location>
</feature>
<keyword evidence="4 6" id="KW-1133">Transmembrane helix</keyword>
<accession>D8PBP6</accession>
<evidence type="ECO:0000256" key="6">
    <source>
        <dbReference type="SAM" id="Phobius"/>
    </source>
</evidence>
<dbReference type="OrthoDB" id="8884120at2"/>
<dbReference type="eggNOG" id="COG3206">
    <property type="taxonomic scope" value="Bacteria"/>
</dbReference>
<dbReference type="InterPro" id="IPR032807">
    <property type="entry name" value="GNVR"/>
</dbReference>
<feature type="transmembrane region" description="Helical" evidence="6">
    <location>
        <begin position="43"/>
        <end position="63"/>
    </location>
</feature>
<keyword evidence="10" id="KW-1185">Reference proteome</keyword>
<keyword evidence="3 6" id="KW-0812">Transmembrane</keyword>
<dbReference type="KEGG" id="nde:NIDE0890"/>
<keyword evidence="2" id="KW-1003">Cell membrane</keyword>
<dbReference type="Pfam" id="PF02706">
    <property type="entry name" value="Wzz"/>
    <property type="match status" value="1"/>
</dbReference>
<name>D8PBP6_9BACT</name>
<dbReference type="InterPro" id="IPR003856">
    <property type="entry name" value="LPS_length_determ_N"/>
</dbReference>
<dbReference type="PANTHER" id="PTHR32309">
    <property type="entry name" value="TYROSINE-PROTEIN KINASE"/>
    <property type="match status" value="1"/>
</dbReference>
<dbReference type="STRING" id="330214.NIDE0890"/>
<dbReference type="AlphaFoldDB" id="D8PBP6"/>
<evidence type="ECO:0000256" key="4">
    <source>
        <dbReference type="ARBA" id="ARBA00022989"/>
    </source>
</evidence>
<evidence type="ECO:0000259" key="8">
    <source>
        <dbReference type="Pfam" id="PF13807"/>
    </source>
</evidence>
<evidence type="ECO:0000313" key="9">
    <source>
        <dbReference type="EMBL" id="CBK40655.1"/>
    </source>
</evidence>
<protein>
    <submittedName>
        <fullName evidence="9">Putative Lipopolysaccharide biosynthesis protein</fullName>
    </submittedName>
</protein>
<evidence type="ECO:0000259" key="7">
    <source>
        <dbReference type="Pfam" id="PF02706"/>
    </source>
</evidence>
<sequence>MSRLLDTPQVVMTPSRGHGANLLSRDGMVPQDLLSVVSRRRGLVATVLMVSLLGAFAVSAFVLPKAYESTATLLPQLDSKEGGSLAALLATTGAAGMAQNLGVGMPSMPTTPTDVFVAILKSRVMADEVIARFGLMAVYNERTMHDTRVELAERVRVSVSKEKVIKVTVEDADPQRAAEIAAFFVSSLDRLNRTLNVSKASYNRAFIERRLAETQTGLVKTEEALRDFQRNNKAVAVEAQSKAMIEAAAMIQGQITGYEVQLQVMSAYLSPDNPDLSRVRSSIEELKKQLALLEFGKGSKGASPGDRLHPAMVTVPDLALQYGRLFRELKVQETLYALLTSQYEQAKITEARDTPTVQVLDPPVPADKQIKPRVVFNTAVAGLLGACLAIILAYGLEARAGRTAGLPG</sequence>
<dbReference type="Pfam" id="PF13807">
    <property type="entry name" value="GNVR"/>
    <property type="match status" value="1"/>
</dbReference>
<dbReference type="Proteomes" id="UP000001660">
    <property type="component" value="Chromosome"/>
</dbReference>
<dbReference type="GO" id="GO:0004713">
    <property type="term" value="F:protein tyrosine kinase activity"/>
    <property type="evidence" value="ECO:0007669"/>
    <property type="project" value="TreeGrafter"/>
</dbReference>
<organism evidence="9 10">
    <name type="scientific">Nitrospira defluvii</name>
    <dbReference type="NCBI Taxonomy" id="330214"/>
    <lineage>
        <taxon>Bacteria</taxon>
        <taxon>Pseudomonadati</taxon>
        <taxon>Nitrospirota</taxon>
        <taxon>Nitrospiria</taxon>
        <taxon>Nitrospirales</taxon>
        <taxon>Nitrospiraceae</taxon>
        <taxon>Nitrospira</taxon>
    </lineage>
</organism>
<dbReference type="GO" id="GO:0005886">
    <property type="term" value="C:plasma membrane"/>
    <property type="evidence" value="ECO:0007669"/>
    <property type="project" value="UniProtKB-SubCell"/>
</dbReference>
<comment type="subcellular location">
    <subcellularLocation>
        <location evidence="1">Cell membrane</location>
        <topology evidence="1">Multi-pass membrane protein</topology>
    </subcellularLocation>
</comment>
<reference evidence="9 10" key="1">
    <citation type="journal article" date="2010" name="Proc. Natl. Acad. Sci. U.S.A.">
        <title>A Nitrospira metagenome illuminates the physiology and evolution of globally important nitrite-oxidizing bacteria.</title>
        <authorList>
            <person name="Lucker S."/>
            <person name="Wagner M."/>
            <person name="Maixner F."/>
            <person name="Pelletier E."/>
            <person name="Koch H."/>
            <person name="Vacherie B."/>
            <person name="Rattei T."/>
            <person name="Sinninghe Damste J."/>
            <person name="Spieck E."/>
            <person name="Le Paslier D."/>
            <person name="Daims H."/>
        </authorList>
    </citation>
    <scope>NUCLEOTIDE SEQUENCE [LARGE SCALE GENOMIC DNA]</scope>
</reference>
<feature type="domain" description="Polysaccharide chain length determinant N-terminal" evidence="7">
    <location>
        <begin position="32"/>
        <end position="131"/>
    </location>
</feature>
<evidence type="ECO:0000313" key="10">
    <source>
        <dbReference type="Proteomes" id="UP000001660"/>
    </source>
</evidence>
<feature type="transmembrane region" description="Helical" evidence="6">
    <location>
        <begin position="374"/>
        <end position="396"/>
    </location>
</feature>
<dbReference type="EMBL" id="FP929003">
    <property type="protein sequence ID" value="CBK40655.1"/>
    <property type="molecule type" value="Genomic_DNA"/>
</dbReference>
<proteinExistence type="predicted"/>
<evidence type="ECO:0000256" key="1">
    <source>
        <dbReference type="ARBA" id="ARBA00004651"/>
    </source>
</evidence>
<dbReference type="PANTHER" id="PTHR32309:SF13">
    <property type="entry name" value="FERRIC ENTEROBACTIN TRANSPORT PROTEIN FEPE"/>
    <property type="match status" value="1"/>
</dbReference>
<gene>
    <name evidence="9" type="ORF">NIDE0890</name>
</gene>
<keyword evidence="5 6" id="KW-0472">Membrane</keyword>
<evidence type="ECO:0000256" key="2">
    <source>
        <dbReference type="ARBA" id="ARBA00022475"/>
    </source>
</evidence>
<evidence type="ECO:0000256" key="3">
    <source>
        <dbReference type="ARBA" id="ARBA00022692"/>
    </source>
</evidence>
<dbReference type="InterPro" id="IPR050445">
    <property type="entry name" value="Bact_polysacc_biosynth/exp"/>
</dbReference>
<evidence type="ECO:0000256" key="5">
    <source>
        <dbReference type="ARBA" id="ARBA00023136"/>
    </source>
</evidence>